<dbReference type="Pfam" id="PF04500">
    <property type="entry name" value="FLYWCH"/>
    <property type="match status" value="1"/>
</dbReference>
<proteinExistence type="predicted"/>
<name>A0A915NBM5_MELJA</name>
<dbReference type="InterPro" id="IPR007588">
    <property type="entry name" value="Znf_FLYWCH"/>
</dbReference>
<keyword evidence="8" id="KW-1185">Reference proteome</keyword>
<dbReference type="GO" id="GO:0008270">
    <property type="term" value="F:zinc ion binding"/>
    <property type="evidence" value="ECO:0007669"/>
    <property type="project" value="UniProtKB-KW"/>
</dbReference>
<dbReference type="Pfam" id="PF09607">
    <property type="entry name" value="BrkDBD"/>
    <property type="match status" value="1"/>
</dbReference>
<dbReference type="Gene3D" id="1.10.10.60">
    <property type="entry name" value="Homeodomain-like"/>
    <property type="match status" value="5"/>
</dbReference>
<keyword evidence="2" id="KW-0479">Metal-binding</keyword>
<dbReference type="Proteomes" id="UP000887561">
    <property type="component" value="Unplaced"/>
</dbReference>
<comment type="subcellular location">
    <subcellularLocation>
        <location evidence="1">Nucleus</location>
    </subcellularLocation>
</comment>
<evidence type="ECO:0000256" key="5">
    <source>
        <dbReference type="ARBA" id="ARBA00023125"/>
    </source>
</evidence>
<evidence type="ECO:0000256" key="1">
    <source>
        <dbReference type="ARBA" id="ARBA00004123"/>
    </source>
</evidence>
<feature type="region of interest" description="Disordered" evidence="6">
    <location>
        <begin position="1004"/>
        <end position="1028"/>
    </location>
</feature>
<feature type="region of interest" description="Disordered" evidence="6">
    <location>
        <begin position="790"/>
        <end position="809"/>
    </location>
</feature>
<dbReference type="PANTHER" id="PTHR19303">
    <property type="entry name" value="TRANSPOSON"/>
    <property type="match status" value="1"/>
</dbReference>
<accession>A0A915NBM5</accession>
<dbReference type="WBParaSite" id="scaffold8688_cov201.g13271">
    <property type="protein sequence ID" value="scaffold8688_cov201.g13271"/>
    <property type="gene ID" value="scaffold8688_cov201.g13271"/>
</dbReference>
<dbReference type="Pfam" id="PF03221">
    <property type="entry name" value="HTH_Tnp_Tc5"/>
    <property type="match status" value="1"/>
</dbReference>
<dbReference type="SMART" id="SM00674">
    <property type="entry name" value="CENPB"/>
    <property type="match status" value="2"/>
</dbReference>
<keyword evidence="4" id="KW-0862">Zinc</keyword>
<feature type="region of interest" description="Disordered" evidence="6">
    <location>
        <begin position="869"/>
        <end position="893"/>
    </location>
</feature>
<dbReference type="InterPro" id="IPR018586">
    <property type="entry name" value="Brinker_DNA-bd"/>
</dbReference>
<evidence type="ECO:0000256" key="6">
    <source>
        <dbReference type="SAM" id="MobiDB-lite"/>
    </source>
</evidence>
<evidence type="ECO:0000256" key="2">
    <source>
        <dbReference type="ARBA" id="ARBA00022723"/>
    </source>
</evidence>
<dbReference type="GO" id="GO:0043565">
    <property type="term" value="F:sequence-specific DNA binding"/>
    <property type="evidence" value="ECO:0007669"/>
    <property type="project" value="InterPro"/>
</dbReference>
<dbReference type="PANTHER" id="PTHR19303:SF73">
    <property type="entry name" value="PROTEIN PDC2"/>
    <property type="match status" value="1"/>
</dbReference>
<evidence type="ECO:0000313" key="9">
    <source>
        <dbReference type="WBParaSite" id="scaffold8688_cov201.g13271"/>
    </source>
</evidence>
<feature type="domain" description="HTH CENPB-type" evidence="7">
    <location>
        <begin position="353"/>
        <end position="424"/>
    </location>
</feature>
<reference evidence="9" key="1">
    <citation type="submission" date="2022-11" db="UniProtKB">
        <authorList>
            <consortium name="WormBaseParasite"/>
        </authorList>
    </citation>
    <scope>IDENTIFICATION</scope>
</reference>
<dbReference type="InterPro" id="IPR050863">
    <property type="entry name" value="CenT-Element_Derived"/>
</dbReference>
<sequence length="1049" mass="118554">MAAKRKVISLETKKYIIDDSQHGLKNSELCRKYNLDRTTVLMILKNKQNILNAIEKGAIGSRARLYRHSKKALELSKQFPGKADKFVASNGWLVRFRARYSIKFTNIEQENGSNNTNIEGCEQAKEVVYFGYKVYLMENPSNNKIRFIPIKTSNAAEDPISPKEEEKHVMSEDDPEFLPEMSNSQKKRQSYPIDVKLEVIEYAKKTSRHAAARHFGISRKCISQWVAVEERLREFKNVTAKGAKLRLPGAGRRVQKTETDEGYKLISHSTVIMSASPDPDIIPDTTPPLKLPKYRRKRTLITLATKRRIIETSVGKTSSQVGKLFDLPSSTIRSILQSKNIILGALERGAEEKRSCIQPVKNENLDNAIFDWVRTTREGGSPLSGPILKEKAIEIAKQLNIENFKASDGWLEKFKHRHSISFNNKEETLDDGFAYTKHRLSVDGRRTYWRCERRSSLTGCHGRAVTIGNEEGQPVLLTVHHNHPPSEKYGPLTGGTGVHGWAIGGDVVGTSSTNTTPPPTNVRGVPIVPKISRCDIAKTCGETAVNSSRKRRFETPQFPFALSLPPFIGDGEPPNLTKAEDIPNSPQNCSSYSTLEQFINSHSDNNLPPFLESAQDNFNVEIAMKRPHLEDNNDGAELGELYSSEGFFDPNNESCKDNERAAKLDLLKKEWEGAATNDMKQMPTTQEWENDPRTIELRKQLNDALDRERNSQHKLQKTVDELLDARSEIDVKNAKNERLEKRLKNANDELASLREQLDQSMDHRETLERQQFELNLKESRKRTELQRELEAKEDEMEEMSSNSPENRTLKGKLARAMALIQSSKIHFDKDSFEENSRNLKNNLGSSVFSSVCGGSEFGDLEDVLLEEEGKELEKEGNVSTSQPKLEDGGGGECASRETITSLLAAIEKEQHFDGANSDTIEGSSCGTEEITMTSKNEGIEIQNESEISRVKKCYRSHDVSTKLEAIDWAKKNSIHSASRKFDVDRKIIRNWMNSEKELEQLEQQNSLTGGQNRKRLAGGGRKVSHPGIEKELSDWLNEMTERNMFDFNP</sequence>
<evidence type="ECO:0000256" key="4">
    <source>
        <dbReference type="ARBA" id="ARBA00022833"/>
    </source>
</evidence>
<dbReference type="InterPro" id="IPR006600">
    <property type="entry name" value="HTH_CenpB_DNA-bd_dom"/>
</dbReference>
<dbReference type="PROSITE" id="PS51253">
    <property type="entry name" value="HTH_CENPB"/>
    <property type="match status" value="1"/>
</dbReference>
<dbReference type="GO" id="GO:0005634">
    <property type="term" value="C:nucleus"/>
    <property type="evidence" value="ECO:0007669"/>
    <property type="project" value="UniProtKB-SubCell"/>
</dbReference>
<dbReference type="AlphaFoldDB" id="A0A915NBM5"/>
<protein>
    <submittedName>
        <fullName evidence="9">HTH CENPB-type domain-containing protein</fullName>
    </submittedName>
</protein>
<dbReference type="SUPFAM" id="SSF46689">
    <property type="entry name" value="Homeodomain-like"/>
    <property type="match status" value="2"/>
</dbReference>
<evidence type="ECO:0000313" key="8">
    <source>
        <dbReference type="Proteomes" id="UP000887561"/>
    </source>
</evidence>
<evidence type="ECO:0000256" key="3">
    <source>
        <dbReference type="ARBA" id="ARBA00022771"/>
    </source>
</evidence>
<keyword evidence="5" id="KW-0238">DNA-binding</keyword>
<keyword evidence="3" id="KW-0863">Zinc-finger</keyword>
<dbReference type="InterPro" id="IPR010921">
    <property type="entry name" value="Trp_repressor/repl_initiator"/>
</dbReference>
<organism evidence="8 9">
    <name type="scientific">Meloidogyne javanica</name>
    <name type="common">Root-knot nematode worm</name>
    <dbReference type="NCBI Taxonomy" id="6303"/>
    <lineage>
        <taxon>Eukaryota</taxon>
        <taxon>Metazoa</taxon>
        <taxon>Ecdysozoa</taxon>
        <taxon>Nematoda</taxon>
        <taxon>Chromadorea</taxon>
        <taxon>Rhabditida</taxon>
        <taxon>Tylenchina</taxon>
        <taxon>Tylenchomorpha</taxon>
        <taxon>Tylenchoidea</taxon>
        <taxon>Meloidogynidae</taxon>
        <taxon>Meloidogyninae</taxon>
        <taxon>Meloidogyne</taxon>
        <taxon>Meloidogyne incognita group</taxon>
    </lineage>
</organism>
<evidence type="ECO:0000259" key="7">
    <source>
        <dbReference type="PROSITE" id="PS51253"/>
    </source>
</evidence>
<dbReference type="SUPFAM" id="SSF48295">
    <property type="entry name" value="TrpR-like"/>
    <property type="match status" value="1"/>
</dbReference>
<dbReference type="InterPro" id="IPR009057">
    <property type="entry name" value="Homeodomain-like_sf"/>
</dbReference>
<dbReference type="Gene3D" id="2.20.25.240">
    <property type="match status" value="1"/>
</dbReference>